<dbReference type="RefSeq" id="WP_310763592.1">
    <property type="nucleotide sequence ID" value="NZ_CP134050.1"/>
</dbReference>
<evidence type="ECO:0000256" key="6">
    <source>
        <dbReference type="SAM" id="Phobius"/>
    </source>
</evidence>
<name>A0ABY9T1K1_BREBE</name>
<feature type="transmembrane region" description="Helical" evidence="6">
    <location>
        <begin position="178"/>
        <end position="200"/>
    </location>
</feature>
<protein>
    <submittedName>
        <fullName evidence="7">Branched-chain amino acid ABC transporter permease</fullName>
    </submittedName>
</protein>
<feature type="transmembrane region" description="Helical" evidence="6">
    <location>
        <begin position="33"/>
        <end position="51"/>
    </location>
</feature>
<feature type="transmembrane region" description="Helical" evidence="6">
    <location>
        <begin position="7"/>
        <end position="27"/>
    </location>
</feature>
<dbReference type="EMBL" id="CP134050">
    <property type="protein sequence ID" value="WNC12298.1"/>
    <property type="molecule type" value="Genomic_DNA"/>
</dbReference>
<dbReference type="PANTHER" id="PTHR30482:SF10">
    <property type="entry name" value="HIGH-AFFINITY BRANCHED-CHAIN AMINO ACID TRANSPORT PROTEIN BRAE"/>
    <property type="match status" value="1"/>
</dbReference>
<dbReference type="Pfam" id="PF02653">
    <property type="entry name" value="BPD_transp_2"/>
    <property type="match status" value="1"/>
</dbReference>
<gene>
    <name evidence="7" type="ORF">RGB73_16290</name>
</gene>
<evidence type="ECO:0000256" key="2">
    <source>
        <dbReference type="ARBA" id="ARBA00022475"/>
    </source>
</evidence>
<evidence type="ECO:0000256" key="5">
    <source>
        <dbReference type="ARBA" id="ARBA00023136"/>
    </source>
</evidence>
<feature type="transmembrane region" description="Helical" evidence="6">
    <location>
        <begin position="130"/>
        <end position="152"/>
    </location>
</feature>
<keyword evidence="3 6" id="KW-0812">Transmembrane</keyword>
<evidence type="ECO:0000256" key="3">
    <source>
        <dbReference type="ARBA" id="ARBA00022692"/>
    </source>
</evidence>
<dbReference type="InterPro" id="IPR043428">
    <property type="entry name" value="LivM-like"/>
</dbReference>
<evidence type="ECO:0000313" key="7">
    <source>
        <dbReference type="EMBL" id="WNC12298.1"/>
    </source>
</evidence>
<evidence type="ECO:0000256" key="1">
    <source>
        <dbReference type="ARBA" id="ARBA00004651"/>
    </source>
</evidence>
<proteinExistence type="predicted"/>
<keyword evidence="2" id="KW-1003">Cell membrane</keyword>
<dbReference type="PANTHER" id="PTHR30482">
    <property type="entry name" value="HIGH-AFFINITY BRANCHED-CHAIN AMINO ACID TRANSPORT SYSTEM PERMEASE"/>
    <property type="match status" value="1"/>
</dbReference>
<keyword evidence="5 6" id="KW-0472">Membrane</keyword>
<feature type="transmembrane region" description="Helical" evidence="6">
    <location>
        <begin position="86"/>
        <end position="109"/>
    </location>
</feature>
<keyword evidence="8" id="KW-1185">Reference proteome</keyword>
<dbReference type="Proteomes" id="UP001256827">
    <property type="component" value="Chromosome"/>
</dbReference>
<feature type="transmembrane region" description="Helical" evidence="6">
    <location>
        <begin position="58"/>
        <end position="80"/>
    </location>
</feature>
<dbReference type="CDD" id="cd06581">
    <property type="entry name" value="TM_PBP1_LivM_like"/>
    <property type="match status" value="1"/>
</dbReference>
<organism evidence="7 8">
    <name type="scientific">Brevibacillus brevis</name>
    <name type="common">Bacillus brevis</name>
    <dbReference type="NCBI Taxonomy" id="1393"/>
    <lineage>
        <taxon>Bacteria</taxon>
        <taxon>Bacillati</taxon>
        <taxon>Bacillota</taxon>
        <taxon>Bacilli</taxon>
        <taxon>Bacillales</taxon>
        <taxon>Paenibacillaceae</taxon>
        <taxon>Brevibacillus</taxon>
    </lineage>
</organism>
<accession>A0ABY9T1K1</accession>
<dbReference type="InterPro" id="IPR001851">
    <property type="entry name" value="ABC_transp_permease"/>
</dbReference>
<evidence type="ECO:0000313" key="8">
    <source>
        <dbReference type="Proteomes" id="UP001256827"/>
    </source>
</evidence>
<keyword evidence="4 6" id="KW-1133">Transmembrane helix</keyword>
<reference evidence="7 8" key="1">
    <citation type="submission" date="2023-09" db="EMBL/GenBank/DDBJ databases">
        <title>Complete Genome and Methylome dissection of Bacillus brevis NEB573 original source of BbsI restriction endonuclease.</title>
        <authorList>
            <person name="Fomenkov A."/>
            <person name="Roberts R.D."/>
        </authorList>
    </citation>
    <scope>NUCLEOTIDE SEQUENCE [LARGE SCALE GENOMIC DNA]</scope>
    <source>
        <strain evidence="7 8">NEB573</strain>
    </source>
</reference>
<feature type="transmembrane region" description="Helical" evidence="6">
    <location>
        <begin position="257"/>
        <end position="276"/>
    </location>
</feature>
<feature type="transmembrane region" description="Helical" evidence="6">
    <location>
        <begin position="212"/>
        <end position="245"/>
    </location>
</feature>
<evidence type="ECO:0000256" key="4">
    <source>
        <dbReference type="ARBA" id="ARBA00022989"/>
    </source>
</evidence>
<comment type="subcellular location">
    <subcellularLocation>
        <location evidence="1">Cell membrane</location>
        <topology evidence="1">Multi-pass membrane protein</topology>
    </subcellularLocation>
</comment>
<sequence>MNYIMEIFIFSFIFIILASSFNLLLGLGGLFSIAHSIFYGLGAYFSALLVAHTEMPVLLAMLLSMILTGMFSLLLAIPTLRVSGDYLAIASLGFSIVLIDMLSNFEFTGGSAGLTGIKKIEIFGWGFTESWMFAVFTGGIAALVLALINWIAKSPFGRLLRGIREDETATMGLGKNVFLIRISVFVMASALAGLAGGLYAHYFRFLSPDGFGLSNTITIICMVVIGGIGTLWGPVIGAFILMGLPELLRFLTLPPNMIGPLQQILFVVIVLLFIYLRPNGIIGVKSKCKESGEQTKLESTEEGVVIR</sequence>